<dbReference type="Proteomes" id="UP001500596">
    <property type="component" value="Unassembled WGS sequence"/>
</dbReference>
<dbReference type="InterPro" id="IPR011251">
    <property type="entry name" value="Luciferase-like_dom"/>
</dbReference>
<evidence type="ECO:0000259" key="1">
    <source>
        <dbReference type="Pfam" id="PF00296"/>
    </source>
</evidence>
<name>A0ABN2G4F6_9MICO</name>
<sequence length="256" mass="26280">MTRTGVLSLGIAAAIGPQRAAAFAAGAEAAGFHALWVNDTPGADALTLLEAAAAATSTLTLATGVLPLDRWSAAAISERVRALPQERVVIGVGAGGIRTGALDLVRTTAADLRAGTAVRVMVGALGPRMRHLAAADADGPLLSWLDPATAYVQAAQAHAVDPAAHVALYVRTALDPDAPERLREETGRYAGFPSYAANFARLGLNPDRTVLDAADLGFGERLAQYRAAVDEVVLRAITATDDAAADHAFLESAAAL</sequence>
<evidence type="ECO:0000313" key="2">
    <source>
        <dbReference type="EMBL" id="GAA1664867.1"/>
    </source>
</evidence>
<dbReference type="RefSeq" id="WP_344051522.1">
    <property type="nucleotide sequence ID" value="NZ_BAAAPK010000001.1"/>
</dbReference>
<organism evidence="2 3">
    <name type="scientific">Microbacterium lacus</name>
    <dbReference type="NCBI Taxonomy" id="415217"/>
    <lineage>
        <taxon>Bacteria</taxon>
        <taxon>Bacillati</taxon>
        <taxon>Actinomycetota</taxon>
        <taxon>Actinomycetes</taxon>
        <taxon>Micrococcales</taxon>
        <taxon>Microbacteriaceae</taxon>
        <taxon>Microbacterium</taxon>
    </lineage>
</organism>
<gene>
    <name evidence="2" type="ORF">GCM10009807_06310</name>
</gene>
<dbReference type="InterPro" id="IPR036661">
    <property type="entry name" value="Luciferase-like_sf"/>
</dbReference>
<protein>
    <recommendedName>
        <fullName evidence="1">Luciferase-like domain-containing protein</fullName>
    </recommendedName>
</protein>
<dbReference type="Pfam" id="PF00296">
    <property type="entry name" value="Bac_luciferase"/>
    <property type="match status" value="1"/>
</dbReference>
<proteinExistence type="predicted"/>
<accession>A0ABN2G4F6</accession>
<comment type="caution">
    <text evidence="2">The sequence shown here is derived from an EMBL/GenBank/DDBJ whole genome shotgun (WGS) entry which is preliminary data.</text>
</comment>
<keyword evidence="3" id="KW-1185">Reference proteome</keyword>
<dbReference type="EMBL" id="BAAAPK010000001">
    <property type="protein sequence ID" value="GAA1664867.1"/>
    <property type="molecule type" value="Genomic_DNA"/>
</dbReference>
<reference evidence="2 3" key="1">
    <citation type="journal article" date="2019" name="Int. J. Syst. Evol. Microbiol.">
        <title>The Global Catalogue of Microorganisms (GCM) 10K type strain sequencing project: providing services to taxonomists for standard genome sequencing and annotation.</title>
        <authorList>
            <consortium name="The Broad Institute Genomics Platform"/>
            <consortium name="The Broad Institute Genome Sequencing Center for Infectious Disease"/>
            <person name="Wu L."/>
            <person name="Ma J."/>
        </authorList>
    </citation>
    <scope>NUCLEOTIDE SEQUENCE [LARGE SCALE GENOMIC DNA]</scope>
    <source>
        <strain evidence="2 3">JCM 15575</strain>
    </source>
</reference>
<dbReference type="Gene3D" id="3.20.20.30">
    <property type="entry name" value="Luciferase-like domain"/>
    <property type="match status" value="1"/>
</dbReference>
<dbReference type="SUPFAM" id="SSF51679">
    <property type="entry name" value="Bacterial luciferase-like"/>
    <property type="match status" value="1"/>
</dbReference>
<feature type="domain" description="Luciferase-like" evidence="1">
    <location>
        <begin position="15"/>
        <end position="96"/>
    </location>
</feature>
<evidence type="ECO:0000313" key="3">
    <source>
        <dbReference type="Proteomes" id="UP001500596"/>
    </source>
</evidence>